<comment type="caution">
    <text evidence="3">The sequence shown here is derived from an EMBL/GenBank/DDBJ whole genome shotgun (WGS) entry which is preliminary data.</text>
</comment>
<sequence length="249" mass="29239">MRFKDKRNDFSGGLLKRFSFKSKIIIFCILSLVVAVIAYKEAINNRENNKSKIEKINNTNTNSQTFIKADNQEKNNEEELKKLKEEENKKLENRYQESVKAFGNKKYADAINIANSIISENENFFKAYNIKGIALCYSNNYNEGMKNIDKSLELKSDFGYARFNKALAYELYGHYDESLQWYDKNLEIENYIWSYYGKASIYGRRGDVENTIKYLKIAVDMSPDIKEIAREEEDFNPVKNSKEFRDLIK</sequence>
<proteinExistence type="predicted"/>
<dbReference type="SMART" id="SM00028">
    <property type="entry name" value="TPR"/>
    <property type="match status" value="3"/>
</dbReference>
<feature type="coiled-coil region" evidence="1">
    <location>
        <begin position="39"/>
        <end position="101"/>
    </location>
</feature>
<dbReference type="EMBL" id="LWAE01000001">
    <property type="protein sequence ID" value="KZL93222.1"/>
    <property type="molecule type" value="Genomic_DNA"/>
</dbReference>
<evidence type="ECO:0000313" key="3">
    <source>
        <dbReference type="EMBL" id="KZL93222.1"/>
    </source>
</evidence>
<dbReference type="SUPFAM" id="SSF48452">
    <property type="entry name" value="TPR-like"/>
    <property type="match status" value="1"/>
</dbReference>
<evidence type="ECO:0000313" key="4">
    <source>
        <dbReference type="Proteomes" id="UP000076603"/>
    </source>
</evidence>
<gene>
    <name evidence="3" type="ORF">CLMAG_02450</name>
</gene>
<dbReference type="RefSeq" id="WP_066616776.1">
    <property type="nucleotide sequence ID" value="NZ_FQXL01000017.1"/>
</dbReference>
<dbReference type="OrthoDB" id="1633926at2"/>
<reference evidence="3 4" key="1">
    <citation type="submission" date="2016-04" db="EMBL/GenBank/DDBJ databases">
        <title>Genome sequence of Clostridium magnum DSM 2767.</title>
        <authorList>
            <person name="Poehlein A."/>
            <person name="Uhlig R."/>
            <person name="Fischer R."/>
            <person name="Bahl H."/>
            <person name="Daniel R."/>
        </authorList>
    </citation>
    <scope>NUCLEOTIDE SEQUENCE [LARGE SCALE GENOMIC DNA]</scope>
    <source>
        <strain evidence="3 4">DSM 2767</strain>
    </source>
</reference>
<dbReference type="AlphaFoldDB" id="A0A161YQQ7"/>
<dbReference type="InterPro" id="IPR011990">
    <property type="entry name" value="TPR-like_helical_dom_sf"/>
</dbReference>
<dbReference type="Proteomes" id="UP000076603">
    <property type="component" value="Unassembled WGS sequence"/>
</dbReference>
<keyword evidence="4" id="KW-1185">Reference proteome</keyword>
<dbReference type="STRING" id="1121326.CLMAG_02450"/>
<evidence type="ECO:0000256" key="2">
    <source>
        <dbReference type="SAM" id="Phobius"/>
    </source>
</evidence>
<name>A0A161YQQ7_9CLOT</name>
<accession>A0A161YQQ7</accession>
<keyword evidence="2" id="KW-0472">Membrane</keyword>
<organism evidence="3 4">
    <name type="scientific">Clostridium magnum DSM 2767</name>
    <dbReference type="NCBI Taxonomy" id="1121326"/>
    <lineage>
        <taxon>Bacteria</taxon>
        <taxon>Bacillati</taxon>
        <taxon>Bacillota</taxon>
        <taxon>Clostridia</taxon>
        <taxon>Eubacteriales</taxon>
        <taxon>Clostridiaceae</taxon>
        <taxon>Clostridium</taxon>
    </lineage>
</organism>
<evidence type="ECO:0000256" key="1">
    <source>
        <dbReference type="SAM" id="Coils"/>
    </source>
</evidence>
<dbReference type="Gene3D" id="1.25.40.10">
    <property type="entry name" value="Tetratricopeptide repeat domain"/>
    <property type="match status" value="1"/>
</dbReference>
<dbReference type="NCBIfam" id="NF047558">
    <property type="entry name" value="TPR_END_plus"/>
    <property type="match status" value="1"/>
</dbReference>
<keyword evidence="2" id="KW-0812">Transmembrane</keyword>
<dbReference type="PATRIC" id="fig|1121326.3.peg.220"/>
<feature type="transmembrane region" description="Helical" evidence="2">
    <location>
        <begin position="20"/>
        <end position="39"/>
    </location>
</feature>
<dbReference type="InterPro" id="IPR019734">
    <property type="entry name" value="TPR_rpt"/>
</dbReference>
<keyword evidence="2" id="KW-1133">Transmembrane helix</keyword>
<protein>
    <submittedName>
        <fullName evidence="3">Tetratricopeptide repeat protein</fullName>
    </submittedName>
</protein>
<keyword evidence="1" id="KW-0175">Coiled coil</keyword>